<dbReference type="InterPro" id="IPR045851">
    <property type="entry name" value="AMP-bd_C_sf"/>
</dbReference>
<evidence type="ECO:0000313" key="6">
    <source>
        <dbReference type="Proteomes" id="UP000632138"/>
    </source>
</evidence>
<dbReference type="PROSITE" id="PS00012">
    <property type="entry name" value="PHOSPHOPANTETHEINE"/>
    <property type="match status" value="1"/>
</dbReference>
<dbReference type="NCBIfam" id="TIGR01733">
    <property type="entry name" value="AA-adenyl-dom"/>
    <property type="match status" value="1"/>
</dbReference>
<dbReference type="PROSITE" id="PS50075">
    <property type="entry name" value="CARRIER"/>
    <property type="match status" value="1"/>
</dbReference>
<organism evidence="5 6">
    <name type="scientific">Paractinoplanes ovalisporus</name>
    <dbReference type="NCBI Taxonomy" id="2810368"/>
    <lineage>
        <taxon>Bacteria</taxon>
        <taxon>Bacillati</taxon>
        <taxon>Actinomycetota</taxon>
        <taxon>Actinomycetes</taxon>
        <taxon>Micromonosporales</taxon>
        <taxon>Micromonosporaceae</taxon>
        <taxon>Paractinoplanes</taxon>
    </lineage>
</organism>
<feature type="compositionally biased region" description="Basic and acidic residues" evidence="3">
    <location>
        <begin position="779"/>
        <end position="792"/>
    </location>
</feature>
<dbReference type="Gene3D" id="1.10.1200.10">
    <property type="entry name" value="ACP-like"/>
    <property type="match status" value="1"/>
</dbReference>
<protein>
    <submittedName>
        <fullName evidence="5">Non-ribosomal peptide synthetase</fullName>
    </submittedName>
</protein>
<dbReference type="PROSITE" id="PS00455">
    <property type="entry name" value="AMP_BINDING"/>
    <property type="match status" value="1"/>
</dbReference>
<dbReference type="SUPFAM" id="SSF47336">
    <property type="entry name" value="ACP-like"/>
    <property type="match status" value="1"/>
</dbReference>
<dbReference type="Pfam" id="PF00501">
    <property type="entry name" value="AMP-binding"/>
    <property type="match status" value="1"/>
</dbReference>
<dbReference type="EMBL" id="JAENHP010000014">
    <property type="protein sequence ID" value="MBM2620373.1"/>
    <property type="molecule type" value="Genomic_DNA"/>
</dbReference>
<evidence type="ECO:0000313" key="5">
    <source>
        <dbReference type="EMBL" id="MBM2620373.1"/>
    </source>
</evidence>
<name>A0ABS2AKS3_9ACTN</name>
<evidence type="ECO:0000256" key="1">
    <source>
        <dbReference type="ARBA" id="ARBA00022450"/>
    </source>
</evidence>
<dbReference type="InterPro" id="IPR042099">
    <property type="entry name" value="ANL_N_sf"/>
</dbReference>
<keyword evidence="2" id="KW-0597">Phosphoprotein</keyword>
<proteinExistence type="predicted"/>
<dbReference type="InterPro" id="IPR010071">
    <property type="entry name" value="AA_adenyl_dom"/>
</dbReference>
<dbReference type="Pfam" id="PF13193">
    <property type="entry name" value="AMP-binding_C"/>
    <property type="match status" value="1"/>
</dbReference>
<dbReference type="SUPFAM" id="SSF56801">
    <property type="entry name" value="Acetyl-CoA synthetase-like"/>
    <property type="match status" value="1"/>
</dbReference>
<gene>
    <name evidence="5" type="ORF">JIG36_33165</name>
</gene>
<dbReference type="InterPro" id="IPR036736">
    <property type="entry name" value="ACP-like_sf"/>
</dbReference>
<reference evidence="5 6" key="1">
    <citation type="submission" date="2021-01" db="EMBL/GenBank/DDBJ databases">
        <title>Actinoplanes sp. nov. LDG1-06 isolated from lichen.</title>
        <authorList>
            <person name="Saeng-In P."/>
            <person name="Phongsopitanun W."/>
            <person name="Kanchanasin P."/>
            <person name="Yuki M."/>
            <person name="Kudo T."/>
            <person name="Ohkuma M."/>
            <person name="Tanasupawat S."/>
        </authorList>
    </citation>
    <scope>NUCLEOTIDE SEQUENCE [LARGE SCALE GENOMIC DNA]</scope>
    <source>
        <strain evidence="5 6">LDG1-06</strain>
    </source>
</reference>
<evidence type="ECO:0000259" key="4">
    <source>
        <dbReference type="PROSITE" id="PS50075"/>
    </source>
</evidence>
<feature type="region of interest" description="Disordered" evidence="3">
    <location>
        <begin position="670"/>
        <end position="698"/>
    </location>
</feature>
<keyword evidence="1" id="KW-0596">Phosphopantetheine</keyword>
<evidence type="ECO:0000256" key="2">
    <source>
        <dbReference type="ARBA" id="ARBA00022553"/>
    </source>
</evidence>
<dbReference type="PANTHER" id="PTHR45527:SF1">
    <property type="entry name" value="FATTY ACID SYNTHASE"/>
    <property type="match status" value="1"/>
</dbReference>
<dbReference type="InterPro" id="IPR000873">
    <property type="entry name" value="AMP-dep_synth/lig_dom"/>
</dbReference>
<dbReference type="CDD" id="cd05930">
    <property type="entry name" value="A_NRPS"/>
    <property type="match status" value="1"/>
</dbReference>
<dbReference type="Gene3D" id="3.30.300.30">
    <property type="match status" value="1"/>
</dbReference>
<sequence>MFDLPSRTSADARPPEPGHVWTLDGFAEWCAAHPGVPPSQVLCALVAVLLDRYGAAMRLVAAPGCGEAGAAVALLAGSDPAWPALLSAVTGAPDAADTEPPGDRPVVLVTDSDTPTPAGDLVWIAGETTVEVRLRPAVFGEQSVARMVGHLRRLLAELPGHGDRPLSLVTVLTEEETRLNGGTPRLLPVYPPVTLHQLVELQAWKTPDACALASGDEALSYRELNEVSNVLAHQLVAAGLRPSDVVAVGGERSLGLFTALLAVLKAGGVFLHLDPDLPEPRLRQFLEVGRPRLVVRAAGARIPVTDLPEVAVPSGWDPASIEARTAPDVVVGPEDPAYVLFTSGSTGVPKGVLRSHRLHVSRVFLEQGMYHLGPDDRHLLKLPISARELFWPLATGGTAVIARPGGERDDDYLRAVLRDERISVISVVPSMLRALAADGGIDDLPHLRHIFVGGEALPPDLEAAVRAHGYGVHNTYTLTEADYVAHRGGPLAEPAGESTVIGRPIDMRVYLCDERDRLVPPGLDGEMLVGGPGLATGYLGDPARTAERFVPNPFGDPQAPLLFRTGDLARHRADGALEYRGRRDLQVKVRGHRVEPTEVEHRLREHAGVQAVAVAGYPDPQQGAVLVAFLVAGEPEPDNRSLREFLAERLPAAMVPRHFVRLPRLPVLPSGKVDRASLQPPGRERSADLPPPVAPQTPTQARLSALWRRVLHADETGIDDTFVDLGGDSLRVILLRAAIQDEFGDAPGIADLMRRTTIRQQADLLDGVRPDVPPPTAGRADRTRQARAEANRRAGLRAAATPEESLR</sequence>
<feature type="domain" description="Carrier" evidence="4">
    <location>
        <begin position="694"/>
        <end position="769"/>
    </location>
</feature>
<dbReference type="Gene3D" id="3.40.50.12780">
    <property type="entry name" value="N-terminal domain of ligase-like"/>
    <property type="match status" value="1"/>
</dbReference>
<evidence type="ECO:0000256" key="3">
    <source>
        <dbReference type="SAM" id="MobiDB-lite"/>
    </source>
</evidence>
<dbReference type="Pfam" id="PF00550">
    <property type="entry name" value="PP-binding"/>
    <property type="match status" value="1"/>
</dbReference>
<dbReference type="Proteomes" id="UP000632138">
    <property type="component" value="Unassembled WGS sequence"/>
</dbReference>
<dbReference type="PANTHER" id="PTHR45527">
    <property type="entry name" value="NONRIBOSOMAL PEPTIDE SYNTHETASE"/>
    <property type="match status" value="1"/>
</dbReference>
<accession>A0ABS2AKS3</accession>
<dbReference type="InterPro" id="IPR025110">
    <property type="entry name" value="AMP-bd_C"/>
</dbReference>
<dbReference type="InterPro" id="IPR020845">
    <property type="entry name" value="AMP-binding_CS"/>
</dbReference>
<keyword evidence="6" id="KW-1185">Reference proteome</keyword>
<comment type="caution">
    <text evidence="5">The sequence shown here is derived from an EMBL/GenBank/DDBJ whole genome shotgun (WGS) entry which is preliminary data.</text>
</comment>
<dbReference type="InterPro" id="IPR006162">
    <property type="entry name" value="Ppantetheine_attach_site"/>
</dbReference>
<feature type="region of interest" description="Disordered" evidence="3">
    <location>
        <begin position="766"/>
        <end position="807"/>
    </location>
</feature>
<dbReference type="InterPro" id="IPR009081">
    <property type="entry name" value="PP-bd_ACP"/>
</dbReference>
<dbReference type="RefSeq" id="WP_203380356.1">
    <property type="nucleotide sequence ID" value="NZ_JAENHP010000014.1"/>
</dbReference>